<dbReference type="GO" id="GO:0005783">
    <property type="term" value="C:endoplasmic reticulum"/>
    <property type="evidence" value="ECO:0007669"/>
    <property type="project" value="TreeGrafter"/>
</dbReference>
<evidence type="ECO:0000259" key="7">
    <source>
        <dbReference type="Pfam" id="PF07687"/>
    </source>
</evidence>
<keyword evidence="9" id="KW-1185">Reference proteome</keyword>
<feature type="binding site" evidence="5">
    <location>
        <position position="139"/>
    </location>
    <ligand>
        <name>Mn(2+)</name>
        <dbReference type="ChEBI" id="CHEBI:29035"/>
        <label>2</label>
    </ligand>
</feature>
<reference evidence="8 9" key="1">
    <citation type="submission" date="2024-01" db="EMBL/GenBank/DDBJ databases">
        <title>The genomes of 5 underutilized Papilionoideae crops provide insights into root nodulation and disease resistanc.</title>
        <authorList>
            <person name="Jiang F."/>
        </authorList>
    </citation>
    <scope>NUCLEOTIDE SEQUENCE [LARGE SCALE GENOMIC DNA]</scope>
    <source>
        <strain evidence="8">JINMINGXINNONG_FW02</strain>
        <tissue evidence="8">Leaves</tissue>
    </source>
</reference>
<protein>
    <recommendedName>
        <fullName evidence="7">Peptidase M20 dimerisation domain-containing protein</fullName>
    </recommendedName>
</protein>
<dbReference type="GO" id="GO:0046872">
    <property type="term" value="F:metal ion binding"/>
    <property type="evidence" value="ECO:0007669"/>
    <property type="project" value="UniProtKB-KW"/>
</dbReference>
<keyword evidence="2 6" id="KW-0732">Signal</keyword>
<dbReference type="FunFam" id="3.30.70.360:FF:000001">
    <property type="entry name" value="N-acetyldiaminopimelate deacetylase"/>
    <property type="match status" value="1"/>
</dbReference>
<feature type="chain" id="PRO_5042924608" description="Peptidase M20 dimerisation domain-containing protein" evidence="6">
    <location>
        <begin position="20"/>
        <end position="444"/>
    </location>
</feature>
<proteinExistence type="inferred from homology"/>
<dbReference type="InterPro" id="IPR036264">
    <property type="entry name" value="Bact_exopeptidase_dim_dom"/>
</dbReference>
<gene>
    <name evidence="8" type="ORF">VNO80_28015</name>
</gene>
<evidence type="ECO:0000256" key="4">
    <source>
        <dbReference type="ARBA" id="ARBA00023211"/>
    </source>
</evidence>
<dbReference type="Pfam" id="PF01546">
    <property type="entry name" value="Peptidase_M20"/>
    <property type="match status" value="1"/>
</dbReference>
<dbReference type="GO" id="GO:0009850">
    <property type="term" value="P:auxin metabolic process"/>
    <property type="evidence" value="ECO:0007669"/>
    <property type="project" value="InterPro"/>
</dbReference>
<dbReference type="InterPro" id="IPR017439">
    <property type="entry name" value="Amidohydrolase"/>
</dbReference>
<dbReference type="InterPro" id="IPR011650">
    <property type="entry name" value="Peptidase_M20_dimer"/>
</dbReference>
<evidence type="ECO:0000313" key="9">
    <source>
        <dbReference type="Proteomes" id="UP001374584"/>
    </source>
</evidence>
<dbReference type="GO" id="GO:0010179">
    <property type="term" value="F:IAA-Ala conjugate hydrolase activity"/>
    <property type="evidence" value="ECO:0007669"/>
    <property type="project" value="TreeGrafter"/>
</dbReference>
<dbReference type="Gene3D" id="3.30.70.360">
    <property type="match status" value="1"/>
</dbReference>
<dbReference type="InterPro" id="IPR044757">
    <property type="entry name" value="ILR1-like_Hyd"/>
</dbReference>
<evidence type="ECO:0000256" key="2">
    <source>
        <dbReference type="ARBA" id="ARBA00022729"/>
    </source>
</evidence>
<comment type="similarity">
    <text evidence="1">Belongs to the peptidase M20 family.</text>
</comment>
<comment type="caution">
    <text evidence="8">The sequence shown here is derived from an EMBL/GenBank/DDBJ whole genome shotgun (WGS) entry which is preliminary data.</text>
</comment>
<dbReference type="SUPFAM" id="SSF55031">
    <property type="entry name" value="Bacterial exopeptidase dimerisation domain"/>
    <property type="match status" value="1"/>
</dbReference>
<dbReference type="PIRSF" id="PIRSF005962">
    <property type="entry name" value="Pept_M20D_amidohydro"/>
    <property type="match status" value="1"/>
</dbReference>
<dbReference type="InterPro" id="IPR002933">
    <property type="entry name" value="Peptidase_M20"/>
</dbReference>
<dbReference type="EMBL" id="JAYMYR010000010">
    <property type="protein sequence ID" value="KAK7335897.1"/>
    <property type="molecule type" value="Genomic_DNA"/>
</dbReference>
<accession>A0AAN9QHT4</accession>
<feature type="binding site" evidence="5">
    <location>
        <position position="400"/>
    </location>
    <ligand>
        <name>Mn(2+)</name>
        <dbReference type="ChEBI" id="CHEBI:29035"/>
        <label>2</label>
    </ligand>
</feature>
<keyword evidence="5" id="KW-0479">Metal-binding</keyword>
<feature type="binding site" evidence="5">
    <location>
        <position position="173"/>
    </location>
    <ligand>
        <name>Mn(2+)</name>
        <dbReference type="ChEBI" id="CHEBI:29035"/>
        <label>1</label>
    </ligand>
</feature>
<name>A0AAN9QHT4_PHACN</name>
<keyword evidence="3" id="KW-0378">Hydrolase</keyword>
<dbReference type="PANTHER" id="PTHR11014">
    <property type="entry name" value="PEPTIDASE M20 FAMILY MEMBER"/>
    <property type="match status" value="1"/>
</dbReference>
<dbReference type="NCBIfam" id="TIGR01891">
    <property type="entry name" value="amidohydrolases"/>
    <property type="match status" value="1"/>
</dbReference>
<dbReference type="PANTHER" id="PTHR11014:SF55">
    <property type="entry name" value="IAA-AMINO ACID HYDROLASE ILR1-LIKE 4"/>
    <property type="match status" value="1"/>
</dbReference>
<evidence type="ECO:0000256" key="1">
    <source>
        <dbReference type="ARBA" id="ARBA00006153"/>
    </source>
</evidence>
<feature type="domain" description="Peptidase M20 dimerisation" evidence="7">
    <location>
        <begin position="217"/>
        <end position="312"/>
    </location>
</feature>
<evidence type="ECO:0000256" key="3">
    <source>
        <dbReference type="ARBA" id="ARBA00022801"/>
    </source>
</evidence>
<evidence type="ECO:0000256" key="6">
    <source>
        <dbReference type="SAM" id="SignalP"/>
    </source>
</evidence>
<comment type="cofactor">
    <cofactor evidence="5">
        <name>Mn(2+)</name>
        <dbReference type="ChEBI" id="CHEBI:29035"/>
    </cofactor>
    <text evidence="5">The Mn(2+) ion enhances activity.</text>
</comment>
<dbReference type="AlphaFoldDB" id="A0AAN9QHT4"/>
<dbReference type="Proteomes" id="UP001374584">
    <property type="component" value="Unassembled WGS sequence"/>
</dbReference>
<feature type="binding site" evidence="5">
    <location>
        <position position="197"/>
    </location>
    <ligand>
        <name>Mn(2+)</name>
        <dbReference type="ChEBI" id="CHEBI:29035"/>
        <label>2</label>
    </ligand>
</feature>
<sequence>MVFFFNRVNLFIFFHLLVATPIFPESSFSSNAISTTKFLDLAKDPRLFDWMVGIRRKIHENPELGYEEFETSQLIRVELDKLGISYKYPVAVTGVIGFIGTGLPPFVALRADMDALPMQEMVEWEHKSKVPGKMHACGHDAHVAMLLGAAKILKEHENEIRGTVVLVFQPAEEGGAGARKILDAGVLENISAIFGLHITPTFPIGEVGSRAGPIFAGSGFFEATINGRGGHAAIPQHSIDPILAASNVIVSLQHIVSREANPLDSQVVTVGKFQGGGAFNVIPDSVTIGGTFRAFSRESFMQLRHRIEQVITGQAAVQRCNATVNFLDEEKPFFPPTVNNGDLHEFFQSVAGSLIGGDKVKDLQPLMGSEDFAFYQEVFPGYFFLLGMEDASVERLELPHSPYYKINEDVLPYGAALHASLATRYLLKLNQDLPVVERKHHDEL</sequence>
<organism evidence="8 9">
    <name type="scientific">Phaseolus coccineus</name>
    <name type="common">Scarlet runner bean</name>
    <name type="synonym">Phaseolus multiflorus</name>
    <dbReference type="NCBI Taxonomy" id="3886"/>
    <lineage>
        <taxon>Eukaryota</taxon>
        <taxon>Viridiplantae</taxon>
        <taxon>Streptophyta</taxon>
        <taxon>Embryophyta</taxon>
        <taxon>Tracheophyta</taxon>
        <taxon>Spermatophyta</taxon>
        <taxon>Magnoliopsida</taxon>
        <taxon>eudicotyledons</taxon>
        <taxon>Gunneridae</taxon>
        <taxon>Pentapetalae</taxon>
        <taxon>rosids</taxon>
        <taxon>fabids</taxon>
        <taxon>Fabales</taxon>
        <taxon>Fabaceae</taxon>
        <taxon>Papilionoideae</taxon>
        <taxon>50 kb inversion clade</taxon>
        <taxon>NPAAA clade</taxon>
        <taxon>indigoferoid/millettioid clade</taxon>
        <taxon>Phaseoleae</taxon>
        <taxon>Phaseolus</taxon>
    </lineage>
</organism>
<evidence type="ECO:0000313" key="8">
    <source>
        <dbReference type="EMBL" id="KAK7335897.1"/>
    </source>
</evidence>
<dbReference type="CDD" id="cd08017">
    <property type="entry name" value="M20_IAA_Hyd"/>
    <property type="match status" value="1"/>
</dbReference>
<keyword evidence="4 5" id="KW-0464">Manganese</keyword>
<feature type="signal peptide" evidence="6">
    <location>
        <begin position="1"/>
        <end position="19"/>
    </location>
</feature>
<dbReference type="Gene3D" id="3.40.630.10">
    <property type="entry name" value="Zn peptidases"/>
    <property type="match status" value="1"/>
</dbReference>
<evidence type="ECO:0000256" key="5">
    <source>
        <dbReference type="PIRSR" id="PIRSR005962-1"/>
    </source>
</evidence>
<dbReference type="Pfam" id="PF07687">
    <property type="entry name" value="M20_dimer"/>
    <property type="match status" value="1"/>
</dbReference>
<feature type="binding site" evidence="5">
    <location>
        <position position="137"/>
    </location>
    <ligand>
        <name>Mn(2+)</name>
        <dbReference type="ChEBI" id="CHEBI:29035"/>
        <label>2</label>
    </ligand>
</feature>
<dbReference type="SUPFAM" id="SSF53187">
    <property type="entry name" value="Zn-dependent exopeptidases"/>
    <property type="match status" value="1"/>
</dbReference>